<keyword evidence="3" id="KW-1133">Transmembrane helix</keyword>
<dbReference type="Proteomes" id="UP000050956">
    <property type="component" value="Unassembled WGS sequence"/>
</dbReference>
<accession>A0A0R0DH16</accession>
<dbReference type="Pfam" id="PF25917">
    <property type="entry name" value="BSH_RND"/>
    <property type="match status" value="1"/>
</dbReference>
<comment type="caution">
    <text evidence="6">The sequence shown here is derived from an EMBL/GenBank/DDBJ whole genome shotgun (WGS) entry which is preliminary data.</text>
</comment>
<keyword evidence="7" id="KW-1185">Reference proteome</keyword>
<feature type="domain" description="Multidrug resistance protein MdtA-like barrel-sandwich hybrid" evidence="4">
    <location>
        <begin position="75"/>
        <end position="265"/>
    </location>
</feature>
<name>A0A0R0DH16_9GAMM</name>
<dbReference type="PANTHER" id="PTHR30386:SF24">
    <property type="entry name" value="MULTIDRUG RESISTANCE EFFLUX PUMP"/>
    <property type="match status" value="1"/>
</dbReference>
<dbReference type="Gene3D" id="1.10.287.470">
    <property type="entry name" value="Helix hairpin bin"/>
    <property type="match status" value="2"/>
</dbReference>
<dbReference type="GO" id="GO:0055085">
    <property type="term" value="P:transmembrane transport"/>
    <property type="evidence" value="ECO:0007669"/>
    <property type="project" value="InterPro"/>
</dbReference>
<feature type="transmembrane region" description="Helical" evidence="3">
    <location>
        <begin position="33"/>
        <end position="51"/>
    </location>
</feature>
<protein>
    <submittedName>
        <fullName evidence="6">Hemolysin secretion protein D</fullName>
    </submittedName>
</protein>
<dbReference type="SUPFAM" id="SSF111369">
    <property type="entry name" value="HlyD-like secretion proteins"/>
    <property type="match status" value="2"/>
</dbReference>
<dbReference type="Gene3D" id="2.40.50.100">
    <property type="match status" value="1"/>
</dbReference>
<sequence length="378" mass="39777">MPCIDLRSLAMTSPTPAAPAAPPKYLLPSRRSVLLMGLTGLAGLALILYAWQLGPFASAIKQTDDAHVRGQVTVLSAKVAGHITEVLVDDFAQVEAGQPLLRIDPRPFEQKLAQARAELAQARAGLAASQQTLAEDAARIDEASAALAVQRSEREQAQRELVRYRALGSQQLVARNDVERLDSSAHNADARVAQAQAQIRIAQQSQAGTRTGQQGLAARVATAEAAVAMAELDLEQTLVRAPRAGQLSETGVHVGQYVASGSQLLYLVPDQVWVVANFKETQAGAMAPGQPAELAVDAFGGQVLRGHVQSLAPATGSEFALLKPDNASGNFTKVVQRLPVRISIDPGQPLASRLRPGMSVAARVDTSAPAAGLQASAR</sequence>
<evidence type="ECO:0000313" key="6">
    <source>
        <dbReference type="EMBL" id="KRG77342.1"/>
    </source>
</evidence>
<keyword evidence="3" id="KW-0812">Transmembrane</keyword>
<feature type="coiled-coil region" evidence="2">
    <location>
        <begin position="112"/>
        <end position="205"/>
    </location>
</feature>
<evidence type="ECO:0000256" key="2">
    <source>
        <dbReference type="SAM" id="Coils"/>
    </source>
</evidence>
<dbReference type="PANTHER" id="PTHR30386">
    <property type="entry name" value="MEMBRANE FUSION SUBUNIT OF EMRAB-TOLC MULTIDRUG EFFLUX PUMP"/>
    <property type="match status" value="1"/>
</dbReference>
<dbReference type="Pfam" id="PF25954">
    <property type="entry name" value="Beta-barrel_RND_2"/>
    <property type="match status" value="1"/>
</dbReference>
<keyword evidence="3" id="KW-0472">Membrane</keyword>
<reference evidence="6 7" key="1">
    <citation type="submission" date="2015-05" db="EMBL/GenBank/DDBJ databases">
        <title>Genome sequencing and analysis of members of genus Stenotrophomonas.</title>
        <authorList>
            <person name="Patil P.P."/>
            <person name="Midha S."/>
            <person name="Patil P.B."/>
        </authorList>
    </citation>
    <scope>NUCLEOTIDE SEQUENCE [LARGE SCALE GENOMIC DNA]</scope>
    <source>
        <strain evidence="6 7">DSM 24757</strain>
    </source>
</reference>
<dbReference type="Gene3D" id="2.40.30.170">
    <property type="match status" value="1"/>
</dbReference>
<evidence type="ECO:0000259" key="4">
    <source>
        <dbReference type="Pfam" id="PF25917"/>
    </source>
</evidence>
<evidence type="ECO:0000313" key="7">
    <source>
        <dbReference type="Proteomes" id="UP000050956"/>
    </source>
</evidence>
<gene>
    <name evidence="6" type="ORF">ABB30_07515</name>
</gene>
<evidence type="ECO:0000259" key="5">
    <source>
        <dbReference type="Pfam" id="PF25954"/>
    </source>
</evidence>
<proteinExistence type="inferred from homology"/>
<feature type="domain" description="CusB-like beta-barrel" evidence="5">
    <location>
        <begin position="271"/>
        <end position="315"/>
    </location>
</feature>
<dbReference type="InterPro" id="IPR058792">
    <property type="entry name" value="Beta-barrel_RND_2"/>
</dbReference>
<evidence type="ECO:0000256" key="3">
    <source>
        <dbReference type="SAM" id="Phobius"/>
    </source>
</evidence>
<dbReference type="AlphaFoldDB" id="A0A0R0DH16"/>
<dbReference type="STRING" id="336566.ABB30_07515"/>
<evidence type="ECO:0000256" key="1">
    <source>
        <dbReference type="ARBA" id="ARBA00009477"/>
    </source>
</evidence>
<comment type="similarity">
    <text evidence="1">Belongs to the membrane fusion protein (MFP) (TC 8.A.1) family.</text>
</comment>
<dbReference type="InterPro" id="IPR050739">
    <property type="entry name" value="MFP"/>
</dbReference>
<dbReference type="EMBL" id="LDJM01000018">
    <property type="protein sequence ID" value="KRG77342.1"/>
    <property type="molecule type" value="Genomic_DNA"/>
</dbReference>
<organism evidence="6 7">
    <name type="scientific">Stenotrophomonas ginsengisoli</name>
    <dbReference type="NCBI Taxonomy" id="336566"/>
    <lineage>
        <taxon>Bacteria</taxon>
        <taxon>Pseudomonadati</taxon>
        <taxon>Pseudomonadota</taxon>
        <taxon>Gammaproteobacteria</taxon>
        <taxon>Lysobacterales</taxon>
        <taxon>Lysobacteraceae</taxon>
        <taxon>Stenotrophomonas</taxon>
    </lineage>
</organism>
<dbReference type="PATRIC" id="fig|336566.3.peg.847"/>
<keyword evidence="2" id="KW-0175">Coiled coil</keyword>
<dbReference type="InterPro" id="IPR058625">
    <property type="entry name" value="MdtA-like_BSH"/>
</dbReference>